<proteinExistence type="predicted"/>
<evidence type="ECO:0000313" key="9">
    <source>
        <dbReference type="Proteomes" id="UP000061362"/>
    </source>
</evidence>
<evidence type="ECO:0000313" key="4">
    <source>
        <dbReference type="EMBL" id="AKV78401.1"/>
    </source>
</evidence>
<dbReference type="OrthoDB" id="33468at2157"/>
<reference evidence="9 10" key="2">
    <citation type="journal article" date="2015" name="Genome Announc.">
        <title>Complete Genome Sequences of Evolved Arsenate-Resistant Metallosphaera sedula Strains.</title>
        <authorList>
            <person name="Ai C."/>
            <person name="McCarthy S."/>
            <person name="Schackwitz W."/>
            <person name="Martin J."/>
            <person name="Lipzen A."/>
            <person name="Blum P."/>
        </authorList>
    </citation>
    <scope>NUCLEOTIDE SEQUENCE [LARGE SCALE GENOMIC DNA]</scope>
    <source>
        <strain evidence="4 10">ARS120-1</strain>
        <strain evidence="5 9">ARS120-2</strain>
        <strain evidence="2 12">ARS50-1</strain>
        <strain evidence="3 11">ARS50-2</strain>
    </source>
</reference>
<evidence type="ECO:0000313" key="1">
    <source>
        <dbReference type="EMBL" id="AIM26985.1"/>
    </source>
</evidence>
<dbReference type="EMBL" id="CP012174">
    <property type="protein sequence ID" value="AKV78401.1"/>
    <property type="molecule type" value="Genomic_DNA"/>
</dbReference>
<evidence type="ECO:0000313" key="8">
    <source>
        <dbReference type="Proteomes" id="UP000056255"/>
    </source>
</evidence>
<dbReference type="Proteomes" id="UP000056255">
    <property type="component" value="Chromosome"/>
</dbReference>
<dbReference type="PATRIC" id="fig|43687.5.peg.844"/>
<organism evidence="1 7">
    <name type="scientific">Metallosphaera sedula</name>
    <dbReference type="NCBI Taxonomy" id="43687"/>
    <lineage>
        <taxon>Archaea</taxon>
        <taxon>Thermoproteota</taxon>
        <taxon>Thermoprotei</taxon>
        <taxon>Sulfolobales</taxon>
        <taxon>Sulfolobaceae</taxon>
        <taxon>Metallosphaera</taxon>
    </lineage>
</organism>
<name>A0A088E6L4_9CREN</name>
<dbReference type="RefSeq" id="WP_012020786.1">
    <property type="nucleotide sequence ID" value="NZ_CP008822.1"/>
</dbReference>
<dbReference type="OMA" id="ENDDMVF"/>
<reference evidence="6 8" key="3">
    <citation type="submission" date="2015-07" db="EMBL/GenBank/DDBJ databases">
        <title>Physiological, transcriptional responses and genome re-sequencing of acid resistant extremely thermoacidophilic Metallosphaera sedula SARC-M1.</title>
        <authorList>
            <person name="Ai C."/>
            <person name="McCarthy S."/>
            <person name="Eckrich V."/>
            <person name="Rudrappa D."/>
            <person name="Qiu G."/>
            <person name="Blum P."/>
        </authorList>
    </citation>
    <scope>NUCLEOTIDE SEQUENCE [LARGE SCALE GENOMIC DNA]</scope>
    <source>
        <strain evidence="6 8">SARC-M1</strain>
    </source>
</reference>
<dbReference type="EMBL" id="CP008822">
    <property type="protein sequence ID" value="AIM26985.1"/>
    <property type="molecule type" value="Genomic_DNA"/>
</dbReference>
<evidence type="ECO:0000313" key="6">
    <source>
        <dbReference type="EMBL" id="AKV82888.1"/>
    </source>
</evidence>
<gene>
    <name evidence="1" type="ORF">HA72_0824</name>
    <name evidence="2" type="ORF">MsedA_0839</name>
    <name evidence="3" type="ORF">MsedB_0840</name>
    <name evidence="4" type="ORF">MsedC_0839</name>
    <name evidence="5" type="ORF">MsedD_0840</name>
    <name evidence="6" type="ORF">MsedE_0839</name>
</gene>
<evidence type="ECO:0000313" key="3">
    <source>
        <dbReference type="EMBL" id="AKV76149.1"/>
    </source>
</evidence>
<evidence type="ECO:0000313" key="12">
    <source>
        <dbReference type="Proteomes" id="UP000068832"/>
    </source>
</evidence>
<dbReference type="GeneID" id="91755284"/>
<dbReference type="EMBL" id="CP012176">
    <property type="protein sequence ID" value="AKV82888.1"/>
    <property type="molecule type" value="Genomic_DNA"/>
</dbReference>
<evidence type="ECO:0000313" key="5">
    <source>
        <dbReference type="EMBL" id="AKV80646.1"/>
    </source>
</evidence>
<sequence length="163" mass="19332">MRFEDKMLRWRKFADICAKFSSDTFYDYPLLNALQVGDIETELEEIVSQFFVDRLEMTGKPYRAKRGTFYFDDERTTEGYENDDMVFQVVYRDRSEYLEEKDEIVKGLQQDPEETEEAEVYAFITSLMEFTLSSFLRIRSKGGEPDCISRKRCFLSLKFGQKG</sequence>
<evidence type="ECO:0000313" key="2">
    <source>
        <dbReference type="EMBL" id="AKV73908.1"/>
    </source>
</evidence>
<dbReference type="Proteomes" id="UP000068832">
    <property type="component" value="Chromosome"/>
</dbReference>
<evidence type="ECO:0000313" key="7">
    <source>
        <dbReference type="Proteomes" id="UP000029084"/>
    </source>
</evidence>
<dbReference type="AlphaFoldDB" id="A0A088E6L4"/>
<dbReference type="EMBL" id="CP012173">
    <property type="protein sequence ID" value="AKV76149.1"/>
    <property type="molecule type" value="Genomic_DNA"/>
</dbReference>
<evidence type="ECO:0000313" key="10">
    <source>
        <dbReference type="Proteomes" id="UP000062398"/>
    </source>
</evidence>
<evidence type="ECO:0000313" key="11">
    <source>
        <dbReference type="Proteomes" id="UP000062475"/>
    </source>
</evidence>
<dbReference type="Proteomes" id="UP000061362">
    <property type="component" value="Chromosome"/>
</dbReference>
<dbReference type="EMBL" id="CP012175">
    <property type="protein sequence ID" value="AKV80646.1"/>
    <property type="molecule type" value="Genomic_DNA"/>
</dbReference>
<dbReference type="Proteomes" id="UP000029084">
    <property type="component" value="Chromosome"/>
</dbReference>
<dbReference type="Proteomes" id="UP000062398">
    <property type="component" value="Chromosome"/>
</dbReference>
<reference evidence="1 7" key="1">
    <citation type="journal article" date="2014" name="J. Bacteriol.">
        <title>Role of an Archaeal PitA Transporter in the Copper and Arsenic Resistance of Metallosphaera sedula, an Extreme Thermoacidophile.</title>
        <authorList>
            <person name="McCarthy S."/>
            <person name="Ai C."/>
            <person name="Wheaton G."/>
            <person name="Tevatia R."/>
            <person name="Eckrich V."/>
            <person name="Kelly R."/>
            <person name="Blum P."/>
        </authorList>
    </citation>
    <scope>NUCLEOTIDE SEQUENCE [LARGE SCALE GENOMIC DNA]</scope>
    <source>
        <strain evidence="1 7">CuR1</strain>
    </source>
</reference>
<protein>
    <submittedName>
        <fullName evidence="1">Uncharacterized protein</fullName>
    </submittedName>
</protein>
<dbReference type="EMBL" id="CP012172">
    <property type="protein sequence ID" value="AKV73908.1"/>
    <property type="molecule type" value="Genomic_DNA"/>
</dbReference>
<dbReference type="Proteomes" id="UP000062475">
    <property type="component" value="Chromosome"/>
</dbReference>
<accession>A0A088E6L4</accession>